<dbReference type="SUPFAM" id="SSF160975">
    <property type="entry name" value="AF1531-like"/>
    <property type="match status" value="1"/>
</dbReference>
<proteinExistence type="predicted"/>
<evidence type="ECO:0000256" key="6">
    <source>
        <dbReference type="ARBA" id="ARBA00022705"/>
    </source>
</evidence>
<dbReference type="Gene3D" id="1.10.10.1600">
    <property type="entry name" value="Bacterial DNA polymerase III alpha subunit, thumb domain"/>
    <property type="match status" value="1"/>
</dbReference>
<dbReference type="GO" id="GO:0008408">
    <property type="term" value="F:3'-5' exonuclease activity"/>
    <property type="evidence" value="ECO:0007669"/>
    <property type="project" value="InterPro"/>
</dbReference>
<dbReference type="GO" id="GO:0003676">
    <property type="term" value="F:nucleic acid binding"/>
    <property type="evidence" value="ECO:0007669"/>
    <property type="project" value="InterPro"/>
</dbReference>
<dbReference type="SMART" id="SM00481">
    <property type="entry name" value="POLIIIAc"/>
    <property type="match status" value="1"/>
</dbReference>
<organism evidence="10">
    <name type="scientific">candidate division WOR-3 bacterium</name>
    <dbReference type="NCBI Taxonomy" id="2052148"/>
    <lineage>
        <taxon>Bacteria</taxon>
        <taxon>Bacteria division WOR-3</taxon>
    </lineage>
</organism>
<keyword evidence="7" id="KW-0239">DNA-directed DNA polymerase</keyword>
<comment type="subcellular location">
    <subcellularLocation>
        <location evidence="1">Cytoplasm</location>
    </subcellularLocation>
</comment>
<dbReference type="SUPFAM" id="SSF89550">
    <property type="entry name" value="PHP domain-like"/>
    <property type="match status" value="1"/>
</dbReference>
<dbReference type="Pfam" id="PF02811">
    <property type="entry name" value="PHP"/>
    <property type="match status" value="1"/>
</dbReference>
<dbReference type="Pfam" id="PF17657">
    <property type="entry name" value="DNA_pol3_finger"/>
    <property type="match status" value="1"/>
</dbReference>
<dbReference type="InterPro" id="IPR004013">
    <property type="entry name" value="PHP_dom"/>
</dbReference>
<comment type="caution">
    <text evidence="10">The sequence shown here is derived from an EMBL/GenBank/DDBJ whole genome shotgun (WGS) entry which is preliminary data.</text>
</comment>
<comment type="catalytic activity">
    <reaction evidence="8">
        <text>DNA(n) + a 2'-deoxyribonucleoside 5'-triphosphate = DNA(n+1) + diphosphate</text>
        <dbReference type="Rhea" id="RHEA:22508"/>
        <dbReference type="Rhea" id="RHEA-COMP:17339"/>
        <dbReference type="Rhea" id="RHEA-COMP:17340"/>
        <dbReference type="ChEBI" id="CHEBI:33019"/>
        <dbReference type="ChEBI" id="CHEBI:61560"/>
        <dbReference type="ChEBI" id="CHEBI:173112"/>
        <dbReference type="EC" id="2.7.7.7"/>
    </reaction>
</comment>
<dbReference type="NCBIfam" id="TIGR00594">
    <property type="entry name" value="polc"/>
    <property type="match status" value="1"/>
</dbReference>
<protein>
    <recommendedName>
        <fullName evidence="3">DNA polymerase III subunit alpha</fullName>
        <ecNumber evidence="2">2.7.7.7</ecNumber>
    </recommendedName>
</protein>
<evidence type="ECO:0000256" key="2">
    <source>
        <dbReference type="ARBA" id="ARBA00012417"/>
    </source>
</evidence>
<reference evidence="10" key="1">
    <citation type="journal article" date="2020" name="mSystems">
        <title>Genome- and Community-Level Interaction Insights into Carbon Utilization and Element Cycling Functions of Hydrothermarchaeota in Hydrothermal Sediment.</title>
        <authorList>
            <person name="Zhou Z."/>
            <person name="Liu Y."/>
            <person name="Xu W."/>
            <person name="Pan J."/>
            <person name="Luo Z.H."/>
            <person name="Li M."/>
        </authorList>
    </citation>
    <scope>NUCLEOTIDE SEQUENCE [LARGE SCALE GENOMIC DNA]</scope>
    <source>
        <strain evidence="10">SpSt-906</strain>
    </source>
</reference>
<evidence type="ECO:0000256" key="8">
    <source>
        <dbReference type="ARBA" id="ARBA00049244"/>
    </source>
</evidence>
<keyword evidence="5 10" id="KW-0548">Nucleotidyltransferase</keyword>
<dbReference type="Pfam" id="PF14579">
    <property type="entry name" value="HHH_6"/>
    <property type="match status" value="1"/>
</dbReference>
<evidence type="ECO:0000256" key="4">
    <source>
        <dbReference type="ARBA" id="ARBA00022679"/>
    </source>
</evidence>
<dbReference type="InterPro" id="IPR003141">
    <property type="entry name" value="Pol/His_phosphatase_N"/>
</dbReference>
<name>A0A7C3Z3W3_UNCW3</name>
<dbReference type="Gene3D" id="1.10.150.870">
    <property type="match status" value="1"/>
</dbReference>
<dbReference type="Pfam" id="PF07733">
    <property type="entry name" value="DNA_pol3_alpha"/>
    <property type="match status" value="1"/>
</dbReference>
<dbReference type="InterPro" id="IPR029460">
    <property type="entry name" value="DNAPol_HHH"/>
</dbReference>
<dbReference type="GO" id="GO:0005737">
    <property type="term" value="C:cytoplasm"/>
    <property type="evidence" value="ECO:0007669"/>
    <property type="project" value="UniProtKB-SubCell"/>
</dbReference>
<dbReference type="CDD" id="cd04485">
    <property type="entry name" value="DnaE_OBF"/>
    <property type="match status" value="1"/>
</dbReference>
<dbReference type="GO" id="GO:0003887">
    <property type="term" value="F:DNA-directed DNA polymerase activity"/>
    <property type="evidence" value="ECO:0007669"/>
    <property type="project" value="UniProtKB-KW"/>
</dbReference>
<dbReference type="InterPro" id="IPR011708">
    <property type="entry name" value="DNA_pol3_alpha_NTPase_dom"/>
</dbReference>
<dbReference type="EC" id="2.7.7.7" evidence="2"/>
<dbReference type="Pfam" id="PF01336">
    <property type="entry name" value="tRNA_anti-codon"/>
    <property type="match status" value="1"/>
</dbReference>
<evidence type="ECO:0000256" key="7">
    <source>
        <dbReference type="ARBA" id="ARBA00022932"/>
    </source>
</evidence>
<sequence length="1140" mass="130263">MTFFFLSLYFLVSDFVHLHNHTEYSLLDGAIKISALVQKAKEFHLPALAITDHGNLFGAIEFYKECQKEGIKPIIGCEVYCAPTSRRDRKLAPDIPESSFHLTLLCQDFTGYKNLVKLVSLGYLEGFYYRPRIDKELLSEYSEGLIALSGCLKGEIPYYLSRGEEEKALRAAKSFVEIFGENFFLELIKAGLKGEDKIISGLISLSKRLGIKLCATGDCHYLTRGDKLAHEVLLCIQTNRKLSERNRFSFTSEEVYFKSPAEMKETFREIPSAITNTFSIAERCNLILPIGEKRFHLPPAEIPEGYRSESEYLTYLAEEGLKRRLKNIPQSYAERLRYELSVIKEMGFAGYFLIVKDIVDFARSQGIPVGPGRGSAVSSLCLYALGITNCDPLKYDLLFERFLNPERVYLPDIDIDFGDKRRDEVLSYVQKRYGEDRVSKVITFGTLQSRAVVRDVGRVLSIPLSEIDMICKAIPFNTPLSLAIEGDRELKRLFATNETYQKLKEIALKLEGMCRHVSIHASGIVITPWPIWEMIPLYRTTENETATQYDMNSLSDLGIVKMDILGLKTLTIIDETCAQLKEKGIKIEIEKIPLDDEKTYALLSSARTTGVFQLESFGMREILKKSKPQRFEDLVAVVSLYRPGPLSQGSIDEFIKRKNGETEITYFHPLLSEVLKETYGMIVYQEQVMRIASVFAGFSLAQADILRQAMGKKIPNLMRSMEEEFIKGAEKRGIPPEQAKRLFAAILPFSGYAFNKSHSVGYATIAYQTAYLLAHYPKEFLSVALSNEIGSSDKIGQWLREIKEMGIKILPPDVNKSFYEFTLEEEGIRFGLGAIKNIGKAFAESIVRARKEGEFSSLFDLIKRTKTFGNRKGYEALIKAGACDQLNPDREYLLQILDEEMAKAQSERWEMRSRQFSLFEKPQEEEKKEKKTRRVEFTSWEKEALGFYLTAHPLEKIPEYEFFNLKRISDLPAFSDKSCIFAGLINGRKAKTNRRGERYLILQVEDLTGSCDVLLFGEEGEEKRRVLRTDNIVLIKGVPRLREDRPLVVRAEELLPISDYKKWVARIVLELKEEGNLSGIKEVLERYRGEKEVFLASNARSEKRNHLRRMKSLSVEPSFELLSTLKSLPNVKKVRLDFLL</sequence>
<dbReference type="InterPro" id="IPR004805">
    <property type="entry name" value="DnaE2/DnaE/PolC"/>
</dbReference>
<accession>A0A7C3Z3W3</accession>
<dbReference type="GO" id="GO:0006260">
    <property type="term" value="P:DNA replication"/>
    <property type="evidence" value="ECO:0007669"/>
    <property type="project" value="UniProtKB-KW"/>
</dbReference>
<evidence type="ECO:0000256" key="1">
    <source>
        <dbReference type="ARBA" id="ARBA00004496"/>
    </source>
</evidence>
<dbReference type="NCBIfam" id="NF005298">
    <property type="entry name" value="PRK06826.1"/>
    <property type="match status" value="1"/>
</dbReference>
<dbReference type="InterPro" id="IPR040982">
    <property type="entry name" value="DNA_pol3_finger"/>
</dbReference>
<evidence type="ECO:0000259" key="9">
    <source>
        <dbReference type="SMART" id="SM00481"/>
    </source>
</evidence>
<evidence type="ECO:0000256" key="5">
    <source>
        <dbReference type="ARBA" id="ARBA00022695"/>
    </source>
</evidence>
<dbReference type="PANTHER" id="PTHR32294:SF0">
    <property type="entry name" value="DNA POLYMERASE III SUBUNIT ALPHA"/>
    <property type="match status" value="1"/>
</dbReference>
<gene>
    <name evidence="10" type="ORF">ENX07_07945</name>
</gene>
<dbReference type="PANTHER" id="PTHR32294">
    <property type="entry name" value="DNA POLYMERASE III SUBUNIT ALPHA"/>
    <property type="match status" value="1"/>
</dbReference>
<evidence type="ECO:0000313" key="10">
    <source>
        <dbReference type="EMBL" id="HGE99979.1"/>
    </source>
</evidence>
<dbReference type="CDD" id="cd12113">
    <property type="entry name" value="PHP_PolIIIA_DnaE3"/>
    <property type="match status" value="1"/>
</dbReference>
<dbReference type="AlphaFoldDB" id="A0A7C3Z3W3"/>
<keyword evidence="6" id="KW-0235">DNA replication</keyword>
<keyword evidence="4 10" id="KW-0808">Transferase</keyword>
<evidence type="ECO:0000256" key="3">
    <source>
        <dbReference type="ARBA" id="ARBA00019114"/>
    </source>
</evidence>
<feature type="domain" description="Polymerase/histidinol phosphatase N-terminal" evidence="9">
    <location>
        <begin position="16"/>
        <end position="83"/>
    </location>
</feature>
<dbReference type="NCBIfam" id="NF004226">
    <property type="entry name" value="PRK05673.1"/>
    <property type="match status" value="1"/>
</dbReference>
<dbReference type="InterPro" id="IPR016195">
    <property type="entry name" value="Pol/histidinol_Pase-like"/>
</dbReference>
<dbReference type="InterPro" id="IPR041931">
    <property type="entry name" value="DNA_pol3_alpha_thumb_dom"/>
</dbReference>
<dbReference type="Gene3D" id="3.20.20.140">
    <property type="entry name" value="Metal-dependent hydrolases"/>
    <property type="match status" value="1"/>
</dbReference>
<dbReference type="InterPro" id="IPR004365">
    <property type="entry name" value="NA-bd_OB_tRNA"/>
</dbReference>
<dbReference type="EMBL" id="DTMQ01000048">
    <property type="protein sequence ID" value="HGE99979.1"/>
    <property type="molecule type" value="Genomic_DNA"/>
</dbReference>